<dbReference type="Proteomes" id="UP000500961">
    <property type="component" value="Chromosome"/>
</dbReference>
<dbReference type="PROSITE" id="PS51257">
    <property type="entry name" value="PROKAR_LIPOPROTEIN"/>
    <property type="match status" value="1"/>
</dbReference>
<sequence>MRRFHIIALIGPLLIGQLLSSCNSCKRDGVDLSQELYIPDSVVETNQSPQVSKDVTEKMMQNISSPVETAALIKGLKIPFNKNYLASTDQAEKFNTNFEKALALGIYGCDLGYLNMYEKTSFVVDYISTIKRLADDIQVGQFFDFSTLKRLATNNENLDSLILISQQSFNRIDTYLSETNRSMFSAVIVAGVWVEGAYLSSRVAQISDHPRIRETIGEQKTIINFLMALLKVYEKDPDMAKLIDELQPIKKIYDGVKITYELGEPEMVEENGVVTFKQTDKQIIEMNDELYNELIKSIQDLRSKILKL</sequence>
<evidence type="ECO:0000313" key="1">
    <source>
        <dbReference type="EMBL" id="QKG78966.1"/>
    </source>
</evidence>
<dbReference type="RefSeq" id="WP_173072482.1">
    <property type="nucleotide sequence ID" value="NZ_CP041345.1"/>
</dbReference>
<keyword evidence="2" id="KW-1185">Reference proteome</keyword>
<accession>A0A7D4CFE5</accession>
<protein>
    <recommendedName>
        <fullName evidence="3">Lipoprotein</fullName>
    </recommendedName>
</protein>
<gene>
    <name evidence="1" type="ORF">FHG85_01340</name>
</gene>
<organism evidence="1 2">
    <name type="scientific">Tenuifilum thalassicum</name>
    <dbReference type="NCBI Taxonomy" id="2590900"/>
    <lineage>
        <taxon>Bacteria</taxon>
        <taxon>Pseudomonadati</taxon>
        <taxon>Bacteroidota</taxon>
        <taxon>Bacteroidia</taxon>
        <taxon>Bacteroidales</taxon>
        <taxon>Tenuifilaceae</taxon>
        <taxon>Tenuifilum</taxon>
    </lineage>
</organism>
<dbReference type="AlphaFoldDB" id="A0A7D4CFE5"/>
<evidence type="ECO:0008006" key="3">
    <source>
        <dbReference type="Google" id="ProtNLM"/>
    </source>
</evidence>
<dbReference type="KEGG" id="ttz:FHG85_01340"/>
<reference evidence="1 2" key="1">
    <citation type="submission" date="2019-07" db="EMBL/GenBank/DDBJ databases">
        <title>Thalassofilum flectens gen. nov., sp. nov., a novel moderate thermophilic anaerobe from a shallow sea hot spring in Kunashir Island (Russia), representing a new family in the order Bacteroidales, and proposal of Thalassofilacea fam. nov.</title>
        <authorList>
            <person name="Kochetkova T.V."/>
            <person name="Podosokorskaya O.A."/>
            <person name="Novikov A."/>
            <person name="Elcheninov A.G."/>
            <person name="Toshchakov S.V."/>
            <person name="Kublanov I.V."/>
        </authorList>
    </citation>
    <scope>NUCLEOTIDE SEQUENCE [LARGE SCALE GENOMIC DNA]</scope>
    <source>
        <strain evidence="1 2">38-H</strain>
    </source>
</reference>
<name>A0A7D4CFE5_9BACT</name>
<dbReference type="EMBL" id="CP041345">
    <property type="protein sequence ID" value="QKG78966.1"/>
    <property type="molecule type" value="Genomic_DNA"/>
</dbReference>
<evidence type="ECO:0000313" key="2">
    <source>
        <dbReference type="Proteomes" id="UP000500961"/>
    </source>
</evidence>
<proteinExistence type="predicted"/>